<evidence type="ECO:0000256" key="6">
    <source>
        <dbReference type="ARBA" id="ARBA00023136"/>
    </source>
</evidence>
<protein>
    <submittedName>
        <fullName evidence="9">MFS general substrate transporter</fullName>
    </submittedName>
</protein>
<organism evidence="9 10">
    <name type="scientific">Periconia macrospinosa</name>
    <dbReference type="NCBI Taxonomy" id="97972"/>
    <lineage>
        <taxon>Eukaryota</taxon>
        <taxon>Fungi</taxon>
        <taxon>Dikarya</taxon>
        <taxon>Ascomycota</taxon>
        <taxon>Pezizomycotina</taxon>
        <taxon>Dothideomycetes</taxon>
        <taxon>Pleosporomycetidae</taxon>
        <taxon>Pleosporales</taxon>
        <taxon>Massarineae</taxon>
        <taxon>Periconiaceae</taxon>
        <taxon>Periconia</taxon>
    </lineage>
</organism>
<sequence>MPAAKIHTTQHPFPKTFAMASQTIEKDQVHDEPADVEQSAANTPLQGSITDSKEAVSAPSPAGQDPKAFPDGGWEAWLVVLGGFCAAFASFGWVNCVGIFQDYYASNFLSSYSPSTVAWIPSTQSFMMFFWGPVVGKLYDFYGPRVPLVFGACLHVFGLFMTSISKEYYQVFLSQSITSAIGCSFLFYPCMTAASSWFLRHRALAIGIMASGSSIGGVVLPIMVHRLIRDSGFGWAMRAVAFLVLGLCIFACLTVKSRLPPSKTPLVLKEFVAPYAEVPFILLTIGARAQGMSDGLATYMISILNASSTFGRIIPAHFGDLFGVFNVMIGVNTFGAAVILAFWLPSTVSGNTNALTIVFAIFYGFASGCIFSIIPAMIARISPDLSKLGVRTGSLYAISATGVLIGSPIAGVIASGSGNGFLHLTIFSGVLMMAGTAFIILSRVKQTGLRVMVKA</sequence>
<dbReference type="GO" id="GO:0022857">
    <property type="term" value="F:transmembrane transporter activity"/>
    <property type="evidence" value="ECO:0007669"/>
    <property type="project" value="InterPro"/>
</dbReference>
<evidence type="ECO:0000256" key="8">
    <source>
        <dbReference type="SAM" id="Phobius"/>
    </source>
</evidence>
<feature type="transmembrane region" description="Helical" evidence="8">
    <location>
        <begin position="235"/>
        <end position="255"/>
    </location>
</feature>
<keyword evidence="10" id="KW-1185">Reference proteome</keyword>
<feature type="region of interest" description="Disordered" evidence="7">
    <location>
        <begin position="26"/>
        <end position="67"/>
    </location>
</feature>
<feature type="transmembrane region" description="Helical" evidence="8">
    <location>
        <begin position="393"/>
        <end position="414"/>
    </location>
</feature>
<keyword evidence="6 8" id="KW-0472">Membrane</keyword>
<feature type="compositionally biased region" description="Polar residues" evidence="7">
    <location>
        <begin position="39"/>
        <end position="50"/>
    </location>
</feature>
<evidence type="ECO:0000256" key="2">
    <source>
        <dbReference type="ARBA" id="ARBA00006727"/>
    </source>
</evidence>
<dbReference type="EMBL" id="KZ805320">
    <property type="protein sequence ID" value="PVI04588.1"/>
    <property type="molecule type" value="Genomic_DNA"/>
</dbReference>
<feature type="transmembrane region" description="Helical" evidence="8">
    <location>
        <begin position="420"/>
        <end position="441"/>
    </location>
</feature>
<proteinExistence type="inferred from homology"/>
<evidence type="ECO:0000256" key="5">
    <source>
        <dbReference type="ARBA" id="ARBA00022989"/>
    </source>
</evidence>
<evidence type="ECO:0000256" key="3">
    <source>
        <dbReference type="ARBA" id="ARBA00022448"/>
    </source>
</evidence>
<gene>
    <name evidence="9" type="ORF">DM02DRAFT_167944</name>
</gene>
<evidence type="ECO:0000256" key="4">
    <source>
        <dbReference type="ARBA" id="ARBA00022692"/>
    </source>
</evidence>
<comment type="similarity">
    <text evidence="2">Belongs to the major facilitator superfamily. Monocarboxylate porter (TC 2.A.1.13) family.</text>
</comment>
<keyword evidence="5 8" id="KW-1133">Transmembrane helix</keyword>
<feature type="transmembrane region" description="Helical" evidence="8">
    <location>
        <begin position="356"/>
        <end position="381"/>
    </location>
</feature>
<dbReference type="Pfam" id="PF07690">
    <property type="entry name" value="MFS_1"/>
    <property type="match status" value="1"/>
</dbReference>
<dbReference type="OrthoDB" id="5667at2759"/>
<dbReference type="PANTHER" id="PTHR11360">
    <property type="entry name" value="MONOCARBOXYLATE TRANSPORTER"/>
    <property type="match status" value="1"/>
</dbReference>
<dbReference type="GO" id="GO:0016020">
    <property type="term" value="C:membrane"/>
    <property type="evidence" value="ECO:0007669"/>
    <property type="project" value="UniProtKB-SubCell"/>
</dbReference>
<dbReference type="CDD" id="cd17352">
    <property type="entry name" value="MFS_MCT_SLC16"/>
    <property type="match status" value="1"/>
</dbReference>
<dbReference type="InterPro" id="IPR011701">
    <property type="entry name" value="MFS"/>
</dbReference>
<keyword evidence="3" id="KW-0813">Transport</keyword>
<accession>A0A2V1E1Y3</accession>
<feature type="transmembrane region" description="Helical" evidence="8">
    <location>
        <begin position="171"/>
        <end position="191"/>
    </location>
</feature>
<feature type="transmembrane region" description="Helical" evidence="8">
    <location>
        <begin position="203"/>
        <end position="223"/>
    </location>
</feature>
<dbReference type="Gene3D" id="1.20.1250.20">
    <property type="entry name" value="MFS general substrate transporter like domains"/>
    <property type="match status" value="2"/>
</dbReference>
<dbReference type="Proteomes" id="UP000244855">
    <property type="component" value="Unassembled WGS sequence"/>
</dbReference>
<name>A0A2V1E1Y3_9PLEO</name>
<evidence type="ECO:0000313" key="10">
    <source>
        <dbReference type="Proteomes" id="UP000244855"/>
    </source>
</evidence>
<feature type="transmembrane region" description="Helical" evidence="8">
    <location>
        <begin position="321"/>
        <end position="344"/>
    </location>
</feature>
<dbReference type="PANTHER" id="PTHR11360:SF224">
    <property type="entry name" value="MAJOR FACILITATOR SUPERFAMILY (MFS) PROFILE DOMAIN-CONTAINING PROTEIN-RELATED"/>
    <property type="match status" value="1"/>
</dbReference>
<dbReference type="InterPro" id="IPR050327">
    <property type="entry name" value="Proton-linked_MCT"/>
</dbReference>
<feature type="transmembrane region" description="Helical" evidence="8">
    <location>
        <begin position="112"/>
        <end position="134"/>
    </location>
</feature>
<dbReference type="SUPFAM" id="SSF103473">
    <property type="entry name" value="MFS general substrate transporter"/>
    <property type="match status" value="1"/>
</dbReference>
<feature type="transmembrane region" description="Helical" evidence="8">
    <location>
        <begin position="76"/>
        <end position="100"/>
    </location>
</feature>
<dbReference type="InterPro" id="IPR036259">
    <property type="entry name" value="MFS_trans_sf"/>
</dbReference>
<reference evidence="9 10" key="1">
    <citation type="journal article" date="2018" name="Sci. Rep.">
        <title>Comparative genomics provides insights into the lifestyle and reveals functional heterogeneity of dark septate endophytic fungi.</title>
        <authorList>
            <person name="Knapp D.G."/>
            <person name="Nemeth J.B."/>
            <person name="Barry K."/>
            <person name="Hainaut M."/>
            <person name="Henrissat B."/>
            <person name="Johnson J."/>
            <person name="Kuo A."/>
            <person name="Lim J.H.P."/>
            <person name="Lipzen A."/>
            <person name="Nolan M."/>
            <person name="Ohm R.A."/>
            <person name="Tamas L."/>
            <person name="Grigoriev I.V."/>
            <person name="Spatafora J.W."/>
            <person name="Nagy L.G."/>
            <person name="Kovacs G.M."/>
        </authorList>
    </citation>
    <scope>NUCLEOTIDE SEQUENCE [LARGE SCALE GENOMIC DNA]</scope>
    <source>
        <strain evidence="9 10">DSE2036</strain>
    </source>
</reference>
<feature type="transmembrane region" description="Helical" evidence="8">
    <location>
        <begin position="146"/>
        <end position="165"/>
    </location>
</feature>
<evidence type="ECO:0000256" key="7">
    <source>
        <dbReference type="SAM" id="MobiDB-lite"/>
    </source>
</evidence>
<evidence type="ECO:0000313" key="9">
    <source>
        <dbReference type="EMBL" id="PVI04588.1"/>
    </source>
</evidence>
<comment type="subcellular location">
    <subcellularLocation>
        <location evidence="1">Membrane</location>
        <topology evidence="1">Multi-pass membrane protein</topology>
    </subcellularLocation>
</comment>
<dbReference type="AlphaFoldDB" id="A0A2V1E1Y3"/>
<evidence type="ECO:0000256" key="1">
    <source>
        <dbReference type="ARBA" id="ARBA00004141"/>
    </source>
</evidence>
<keyword evidence="4 8" id="KW-0812">Transmembrane</keyword>